<accession>A0A5J4ZBC6</accession>
<reference evidence="1 2" key="1">
    <citation type="submission" date="2019-09" db="EMBL/GenBank/DDBJ databases">
        <title>A chromosome-level genome assembly of the Chinese tupelo Nyssa sinensis.</title>
        <authorList>
            <person name="Yang X."/>
            <person name="Kang M."/>
            <person name="Yang Y."/>
            <person name="Xiong H."/>
            <person name="Wang M."/>
            <person name="Zhang Z."/>
            <person name="Wang Z."/>
            <person name="Wu H."/>
            <person name="Ma T."/>
            <person name="Liu J."/>
            <person name="Xi Z."/>
        </authorList>
    </citation>
    <scope>NUCLEOTIDE SEQUENCE [LARGE SCALE GENOMIC DNA]</scope>
    <source>
        <strain evidence="1">J267</strain>
        <tissue evidence="1">Leaf</tissue>
    </source>
</reference>
<organism evidence="1 2">
    <name type="scientific">Nyssa sinensis</name>
    <dbReference type="NCBI Taxonomy" id="561372"/>
    <lineage>
        <taxon>Eukaryota</taxon>
        <taxon>Viridiplantae</taxon>
        <taxon>Streptophyta</taxon>
        <taxon>Embryophyta</taxon>
        <taxon>Tracheophyta</taxon>
        <taxon>Spermatophyta</taxon>
        <taxon>Magnoliopsida</taxon>
        <taxon>eudicotyledons</taxon>
        <taxon>Gunneridae</taxon>
        <taxon>Pentapetalae</taxon>
        <taxon>asterids</taxon>
        <taxon>Cornales</taxon>
        <taxon>Nyssaceae</taxon>
        <taxon>Nyssa</taxon>
    </lineage>
</organism>
<name>A0A5J4ZBC6_9ASTE</name>
<dbReference type="AlphaFoldDB" id="A0A5J4ZBC6"/>
<protein>
    <submittedName>
        <fullName evidence="1">Uncharacterized protein</fullName>
    </submittedName>
</protein>
<dbReference type="Proteomes" id="UP000325577">
    <property type="component" value="Linkage Group LG9"/>
</dbReference>
<sequence>MELSVGGGGVGGCIGIGSGGGVIGRKMRCGRIVEFGAGYEKVSQVENRADAEFGDRGRTDIVARTRTESGALAAWTRTKFGALIA</sequence>
<evidence type="ECO:0000313" key="2">
    <source>
        <dbReference type="Proteomes" id="UP000325577"/>
    </source>
</evidence>
<gene>
    <name evidence="1" type="ORF">F0562_018067</name>
</gene>
<dbReference type="EMBL" id="CM018052">
    <property type="protein sequence ID" value="KAA8514888.1"/>
    <property type="molecule type" value="Genomic_DNA"/>
</dbReference>
<proteinExistence type="predicted"/>
<evidence type="ECO:0000313" key="1">
    <source>
        <dbReference type="EMBL" id="KAA8514888.1"/>
    </source>
</evidence>
<keyword evidence="2" id="KW-1185">Reference proteome</keyword>